<dbReference type="AlphaFoldDB" id="A0A1D3KA64"/>
<evidence type="ECO:0000313" key="2">
    <source>
        <dbReference type="EMBL" id="SBW85162.1"/>
    </source>
</evidence>
<dbReference type="Proteomes" id="UP000245431">
    <property type="component" value="Plasmid PVE_plasmid"/>
</dbReference>
<sequence length="84" mass="9669">MDGWDGLDLLALLVLVAILAVLLMQYLRVDKMGRVLEQWHAITQERQRRIAQQAELQSALRAEKAHVQQLLRKVEILQAMLPGR</sequence>
<keyword evidence="1" id="KW-0472">Membrane</keyword>
<accession>A0A1D3KA64</accession>
<feature type="transmembrane region" description="Helical" evidence="1">
    <location>
        <begin position="6"/>
        <end position="27"/>
    </location>
</feature>
<keyword evidence="1" id="KW-1133">Transmembrane helix</keyword>
<keyword evidence="1" id="KW-0812">Transmembrane</keyword>
<keyword evidence="2" id="KW-0614">Plasmid</keyword>
<geneLocation type="plasmid" evidence="3">
    <name>pve_Plasmid</name>
</geneLocation>
<evidence type="ECO:0000256" key="1">
    <source>
        <dbReference type="SAM" id="Phobius"/>
    </source>
</evidence>
<reference evidence="3" key="1">
    <citation type="submission" date="2016-07" db="EMBL/GenBank/DDBJ databases">
        <authorList>
            <person name="Florea S."/>
            <person name="Webb J.S."/>
            <person name="Jaromczyk J."/>
            <person name="Schardl C.L."/>
        </authorList>
    </citation>
    <scope>NUCLEOTIDE SEQUENCE [LARGE SCALE GENOMIC DNA]</scope>
    <source>
        <strain evidence="3">1YdBTEX2</strain>
        <plasmid evidence="3">Plasmid pve_Plasmid</plasmid>
    </source>
</reference>
<gene>
    <name evidence="2" type="ORF">PVE_P0119</name>
</gene>
<evidence type="ECO:0000313" key="3">
    <source>
        <dbReference type="Proteomes" id="UP000245431"/>
    </source>
</evidence>
<organism evidence="2 3">
    <name type="scientific">Pseudomonas veronii 1YdBTEX2</name>
    <dbReference type="NCBI Taxonomy" id="1295141"/>
    <lineage>
        <taxon>Bacteria</taxon>
        <taxon>Pseudomonadati</taxon>
        <taxon>Pseudomonadota</taxon>
        <taxon>Gammaproteobacteria</taxon>
        <taxon>Pseudomonadales</taxon>
        <taxon>Pseudomonadaceae</taxon>
        <taxon>Pseudomonas</taxon>
    </lineage>
</organism>
<protein>
    <submittedName>
        <fullName evidence="2">Hypothetical membrane protein</fullName>
    </submittedName>
</protein>
<proteinExistence type="predicted"/>
<dbReference type="EMBL" id="LT599585">
    <property type="protein sequence ID" value="SBW85162.1"/>
    <property type="molecule type" value="Genomic_DNA"/>
</dbReference>
<name>A0A1D3KA64_PSEVE</name>